<dbReference type="RefSeq" id="WP_207690527.1">
    <property type="nucleotide sequence ID" value="NZ_CP061799.1"/>
</dbReference>
<evidence type="ECO:0008006" key="3">
    <source>
        <dbReference type="Google" id="ProtNLM"/>
    </source>
</evidence>
<keyword evidence="2" id="KW-1185">Reference proteome</keyword>
<proteinExistence type="predicted"/>
<accession>A0A975B4Q0</accession>
<evidence type="ECO:0000313" key="2">
    <source>
        <dbReference type="Proteomes" id="UP000663720"/>
    </source>
</evidence>
<gene>
    <name evidence="1" type="ORF">dnl_09290</name>
</gene>
<dbReference type="AlphaFoldDB" id="A0A975B4Q0"/>
<organism evidence="1 2">
    <name type="scientific">Desulfonema limicola</name>
    <dbReference type="NCBI Taxonomy" id="45656"/>
    <lineage>
        <taxon>Bacteria</taxon>
        <taxon>Pseudomonadati</taxon>
        <taxon>Thermodesulfobacteriota</taxon>
        <taxon>Desulfobacteria</taxon>
        <taxon>Desulfobacterales</taxon>
        <taxon>Desulfococcaceae</taxon>
        <taxon>Desulfonema</taxon>
    </lineage>
</organism>
<name>A0A975B4Q0_9BACT</name>
<protein>
    <recommendedName>
        <fullName evidence="3">TIGR02646 family protein</fullName>
    </recommendedName>
</protein>
<reference evidence="1" key="1">
    <citation type="journal article" date="2021" name="Microb. Physiol.">
        <title>Proteogenomic Insights into the Physiology of Marine, Sulfate-Reducing, Filamentous Desulfonema limicola and Desulfonema magnum.</title>
        <authorList>
            <person name="Schnaars V."/>
            <person name="Wohlbrand L."/>
            <person name="Scheve S."/>
            <person name="Hinrichs C."/>
            <person name="Reinhardt R."/>
            <person name="Rabus R."/>
        </authorList>
    </citation>
    <scope>NUCLEOTIDE SEQUENCE</scope>
    <source>
        <strain evidence="1">5ac10</strain>
    </source>
</reference>
<dbReference type="Proteomes" id="UP000663720">
    <property type="component" value="Chromosome"/>
</dbReference>
<dbReference type="EMBL" id="CP061799">
    <property type="protein sequence ID" value="QTA78699.1"/>
    <property type="molecule type" value="Genomic_DNA"/>
</dbReference>
<dbReference type="KEGG" id="dli:dnl_09290"/>
<evidence type="ECO:0000313" key="1">
    <source>
        <dbReference type="EMBL" id="QTA78699.1"/>
    </source>
</evidence>
<sequence length="197" mass="23204">MIRFERVPEPAEFDEQARMPGLQWLESHPSAKRPRDYWNRFKTELAEGFNNLCAYTAIHEPVGTVDHFISIDSDRSLAYEWENYRFASGWINSSKQNADNLILDPFEVENDWFEIHLPSLQMTVSENIPEEHRAKAEYTLKRLHLQNDPRVIGPRQRWYQMYQEGKLTLEGLREMAPLVARAVEKHIRNCIISKGMT</sequence>